<accession>A0A5J4RDN2</accession>
<gene>
    <name evidence="1" type="ORF">EZS27_020089</name>
</gene>
<reference evidence="1" key="1">
    <citation type="submission" date="2019-03" db="EMBL/GenBank/DDBJ databases">
        <title>Single cell metagenomics reveals metabolic interactions within the superorganism composed of flagellate Streblomastix strix and complex community of Bacteroidetes bacteria on its surface.</title>
        <authorList>
            <person name="Treitli S.C."/>
            <person name="Kolisko M."/>
            <person name="Husnik F."/>
            <person name="Keeling P."/>
            <person name="Hampl V."/>
        </authorList>
    </citation>
    <scope>NUCLEOTIDE SEQUENCE</scope>
    <source>
        <strain evidence="1">STM</strain>
    </source>
</reference>
<name>A0A5J4RDN2_9ZZZZ</name>
<organism evidence="1">
    <name type="scientific">termite gut metagenome</name>
    <dbReference type="NCBI Taxonomy" id="433724"/>
    <lineage>
        <taxon>unclassified sequences</taxon>
        <taxon>metagenomes</taxon>
        <taxon>organismal metagenomes</taxon>
    </lineage>
</organism>
<sequence length="197" mass="21168">MIKKVFALLCVLFFVTIPLIAQTGQIQEGSIIKGTNGKPAGVVFQYDAATGTGYVVSLVDAELPWGVKGTNICQTTDYINSAVAGLDLSGLVNTAAILSQLGTKAEYAAKWCFDLNAGGLTGWYLPSCGELNLLLAKTQIVNQVLEKIKGAVRIANVWHWSSSEGDENLSWNINFSGGDNYPADKDAVKRVRAIRKL</sequence>
<protein>
    <recommendedName>
        <fullName evidence="2">DUF1566 domain-containing protein</fullName>
    </recommendedName>
</protein>
<evidence type="ECO:0008006" key="2">
    <source>
        <dbReference type="Google" id="ProtNLM"/>
    </source>
</evidence>
<dbReference type="AlphaFoldDB" id="A0A5J4RDN2"/>
<proteinExistence type="predicted"/>
<evidence type="ECO:0000313" key="1">
    <source>
        <dbReference type="EMBL" id="KAA6331280.1"/>
    </source>
</evidence>
<comment type="caution">
    <text evidence="1">The sequence shown here is derived from an EMBL/GenBank/DDBJ whole genome shotgun (WGS) entry which is preliminary data.</text>
</comment>
<dbReference type="EMBL" id="SNRY01001391">
    <property type="protein sequence ID" value="KAA6331280.1"/>
    <property type="molecule type" value="Genomic_DNA"/>
</dbReference>